<gene>
    <name evidence="1" type="ORF">S01H4_07461</name>
</gene>
<comment type="caution">
    <text evidence="1">The sequence shown here is derived from an EMBL/GenBank/DDBJ whole genome shotgun (WGS) entry which is preliminary data.</text>
</comment>
<sequence length="186" mass="19708">MGDIYEANWQISVDGVVSTINQHYEQDLGGDSPTISQSAANAIQAQCLVNLQGVLATDARVESLYVRKLTGITRPAWKGNFVQAIGTGLGPDAISAQNCLLINLRNSAGLLKRSGRWFVSGCPKVSVVNGIWAGAFLDGPVDTWTTSTLNIPAGGDDGWSGALRVMRTVIDGEEQDPPVPVIVDSI</sequence>
<protein>
    <submittedName>
        <fullName evidence="1">Uncharacterized protein</fullName>
    </submittedName>
</protein>
<proteinExistence type="predicted"/>
<accession>X0YZ73</accession>
<reference evidence="1" key="1">
    <citation type="journal article" date="2014" name="Front. Microbiol.">
        <title>High frequency of phylogenetically diverse reductive dehalogenase-homologous genes in deep subseafloor sedimentary metagenomes.</title>
        <authorList>
            <person name="Kawai M."/>
            <person name="Futagami T."/>
            <person name="Toyoda A."/>
            <person name="Takaki Y."/>
            <person name="Nishi S."/>
            <person name="Hori S."/>
            <person name="Arai W."/>
            <person name="Tsubouchi T."/>
            <person name="Morono Y."/>
            <person name="Uchiyama I."/>
            <person name="Ito T."/>
            <person name="Fujiyama A."/>
            <person name="Inagaki F."/>
            <person name="Takami H."/>
        </authorList>
    </citation>
    <scope>NUCLEOTIDE SEQUENCE</scope>
    <source>
        <strain evidence="1">Expedition CK06-06</strain>
    </source>
</reference>
<dbReference type="EMBL" id="BART01002442">
    <property type="protein sequence ID" value="GAG61875.1"/>
    <property type="molecule type" value="Genomic_DNA"/>
</dbReference>
<name>X0YZ73_9ZZZZ</name>
<evidence type="ECO:0000313" key="1">
    <source>
        <dbReference type="EMBL" id="GAG61875.1"/>
    </source>
</evidence>
<feature type="non-terminal residue" evidence="1">
    <location>
        <position position="186"/>
    </location>
</feature>
<dbReference type="AlphaFoldDB" id="X0YZ73"/>
<organism evidence="1">
    <name type="scientific">marine sediment metagenome</name>
    <dbReference type="NCBI Taxonomy" id="412755"/>
    <lineage>
        <taxon>unclassified sequences</taxon>
        <taxon>metagenomes</taxon>
        <taxon>ecological metagenomes</taxon>
    </lineage>
</organism>